<comment type="caution">
    <text evidence="2">The sequence shown here is derived from an EMBL/GenBank/DDBJ whole genome shotgun (WGS) entry which is preliminary data.</text>
</comment>
<dbReference type="EMBL" id="JAEPCR010000016">
    <property type="protein sequence ID" value="MCG7977495.1"/>
    <property type="molecule type" value="Genomic_DNA"/>
</dbReference>
<name>A0A9E4NIS9_9GAMM</name>
<gene>
    <name evidence="2" type="ORF">JAY77_05025</name>
</gene>
<accession>A0A9E4NIS9</accession>
<feature type="chain" id="PRO_5038505058" description="Secreted protein" evidence="1">
    <location>
        <begin position="21"/>
        <end position="174"/>
    </location>
</feature>
<evidence type="ECO:0008006" key="4">
    <source>
        <dbReference type="Google" id="ProtNLM"/>
    </source>
</evidence>
<reference evidence="2" key="1">
    <citation type="journal article" date="2021" name="Proc. Natl. Acad. Sci. U.S.A.">
        <title>Global biogeography of chemosynthetic symbionts reveals both localized and globally distributed symbiont groups. .</title>
        <authorList>
            <person name="Osvatic J.T."/>
            <person name="Wilkins L.G.E."/>
            <person name="Leibrecht L."/>
            <person name="Leray M."/>
            <person name="Zauner S."/>
            <person name="Polzin J."/>
            <person name="Camacho Y."/>
            <person name="Gros O."/>
            <person name="van Gils J.A."/>
            <person name="Eisen J.A."/>
            <person name="Petersen J.M."/>
            <person name="Yuen B."/>
        </authorList>
    </citation>
    <scope>NUCLEOTIDE SEQUENCE</scope>
    <source>
        <strain evidence="2">MAGclacostrist055</strain>
    </source>
</reference>
<sequence>MKKSAFILFIALTTPFLVSAEDVHFASDTTMVDDSRGPAYKLLKRQFGCRSEPTDGDGSRNDCNSLPAHHNSFIEPPAGYALLGSTIGVTPINNEGDGHGCVKEPPTLVYDNEGMPLIARANGSANARSSGGINAIAGAVIAGLRGFGAAHLFNNLGTAGAVLCEISVVAKKIQ</sequence>
<dbReference type="Proteomes" id="UP000886674">
    <property type="component" value="Unassembled WGS sequence"/>
</dbReference>
<proteinExistence type="predicted"/>
<evidence type="ECO:0000256" key="1">
    <source>
        <dbReference type="SAM" id="SignalP"/>
    </source>
</evidence>
<feature type="signal peptide" evidence="1">
    <location>
        <begin position="1"/>
        <end position="20"/>
    </location>
</feature>
<keyword evidence="1" id="KW-0732">Signal</keyword>
<organism evidence="2 3">
    <name type="scientific">Candidatus Thiodiazotropha taylori</name>
    <dbReference type="NCBI Taxonomy" id="2792791"/>
    <lineage>
        <taxon>Bacteria</taxon>
        <taxon>Pseudomonadati</taxon>
        <taxon>Pseudomonadota</taxon>
        <taxon>Gammaproteobacteria</taxon>
        <taxon>Chromatiales</taxon>
        <taxon>Sedimenticolaceae</taxon>
        <taxon>Candidatus Thiodiazotropha</taxon>
    </lineage>
</organism>
<evidence type="ECO:0000313" key="3">
    <source>
        <dbReference type="Proteomes" id="UP000886674"/>
    </source>
</evidence>
<evidence type="ECO:0000313" key="2">
    <source>
        <dbReference type="EMBL" id="MCG7977495.1"/>
    </source>
</evidence>
<protein>
    <recommendedName>
        <fullName evidence="4">Secreted protein</fullName>
    </recommendedName>
</protein>
<dbReference type="AlphaFoldDB" id="A0A9E4NIS9"/>